<dbReference type="AlphaFoldDB" id="A0A6S6XUX0"/>
<evidence type="ECO:0000313" key="2">
    <source>
        <dbReference type="Proteomes" id="UP000515733"/>
    </source>
</evidence>
<keyword evidence="2" id="KW-1185">Reference proteome</keyword>
<dbReference type="KEGG" id="doe:DENOEST_2612"/>
<sequence>MTTTQSRHESFIIVGVTHEGRRFRPSDWAERLCGTMSVFGAERRMAYSPYVQPGNHEGEKCVFVDIRIHDIETKAYHFLERFAQDNNLKVIAPWVPPR</sequence>
<dbReference type="InterPro" id="IPR021969">
    <property type="entry name" value="DUF3579"/>
</dbReference>
<dbReference type="OrthoDB" id="9814727at2"/>
<evidence type="ECO:0000313" key="1">
    <source>
        <dbReference type="EMBL" id="CAB1369777.1"/>
    </source>
</evidence>
<proteinExistence type="predicted"/>
<evidence type="ECO:0008006" key="3">
    <source>
        <dbReference type="Google" id="ProtNLM"/>
    </source>
</evidence>
<dbReference type="RefSeq" id="WP_145771138.1">
    <property type="nucleotide sequence ID" value="NZ_LR778301.1"/>
</dbReference>
<protein>
    <recommendedName>
        <fullName evidence="3">DUF3579 domain-containing protein</fullName>
    </recommendedName>
</protein>
<organism evidence="1 2">
    <name type="scientific">Denitratisoma oestradiolicum</name>
    <dbReference type="NCBI Taxonomy" id="311182"/>
    <lineage>
        <taxon>Bacteria</taxon>
        <taxon>Pseudomonadati</taxon>
        <taxon>Pseudomonadota</taxon>
        <taxon>Betaproteobacteria</taxon>
        <taxon>Nitrosomonadales</taxon>
        <taxon>Sterolibacteriaceae</taxon>
        <taxon>Denitratisoma</taxon>
    </lineage>
</organism>
<name>A0A6S6XUX0_9PROT</name>
<reference evidence="1 2" key="1">
    <citation type="submission" date="2020-03" db="EMBL/GenBank/DDBJ databases">
        <authorList>
            <consortium name="Genoscope - CEA"/>
            <person name="William W."/>
        </authorList>
    </citation>
    <scope>NUCLEOTIDE SEQUENCE [LARGE SCALE GENOMIC DNA]</scope>
    <source>
        <strain evidence="2">DSM 16959</strain>
    </source>
</reference>
<gene>
    <name evidence="1" type="ORF">DENOEST_2612</name>
</gene>
<dbReference type="Proteomes" id="UP000515733">
    <property type="component" value="Chromosome"/>
</dbReference>
<dbReference type="Pfam" id="PF12112">
    <property type="entry name" value="DUF3579"/>
    <property type="match status" value="1"/>
</dbReference>
<dbReference type="EMBL" id="LR778301">
    <property type="protein sequence ID" value="CAB1369777.1"/>
    <property type="molecule type" value="Genomic_DNA"/>
</dbReference>
<dbReference type="Gene3D" id="3.30.70.2340">
    <property type="entry name" value="Uncharacterised protein PF12112 family, DUF3579"/>
    <property type="match status" value="1"/>
</dbReference>
<accession>A0A6S6XUX0</accession>